<dbReference type="Pfam" id="PF13000">
    <property type="entry name" value="Acatn"/>
    <property type="match status" value="3"/>
</dbReference>
<evidence type="ECO:0000256" key="1">
    <source>
        <dbReference type="ARBA" id="ARBA00004141"/>
    </source>
</evidence>
<feature type="compositionally biased region" description="Basic and acidic residues" evidence="5">
    <location>
        <begin position="83"/>
        <end position="92"/>
    </location>
</feature>
<dbReference type="InterPro" id="IPR004752">
    <property type="entry name" value="AmpG_permease/AT-1"/>
</dbReference>
<name>A0A0C3BNZ0_SERVB</name>
<evidence type="ECO:0000256" key="3">
    <source>
        <dbReference type="ARBA" id="ARBA00022989"/>
    </source>
</evidence>
<evidence type="ECO:0000256" key="2">
    <source>
        <dbReference type="ARBA" id="ARBA00022692"/>
    </source>
</evidence>
<dbReference type="EMBL" id="KN824277">
    <property type="protein sequence ID" value="KIM33814.1"/>
    <property type="molecule type" value="Genomic_DNA"/>
</dbReference>
<feature type="transmembrane region" description="Helical" evidence="6">
    <location>
        <begin position="181"/>
        <end position="199"/>
    </location>
</feature>
<comment type="subcellular location">
    <subcellularLocation>
        <location evidence="1">Membrane</location>
        <topology evidence="1">Multi-pass membrane protein</topology>
    </subcellularLocation>
</comment>
<dbReference type="SUPFAM" id="SSF103473">
    <property type="entry name" value="MFS general substrate transporter"/>
    <property type="match status" value="1"/>
</dbReference>
<dbReference type="PANTHER" id="PTHR12778">
    <property type="entry name" value="SOLUTE CARRIER FAMILY 33 ACETYL-COA TRANSPORTER -RELATED"/>
    <property type="match status" value="1"/>
</dbReference>
<keyword evidence="4 6" id="KW-0472">Membrane</keyword>
<gene>
    <name evidence="7" type="ORF">M408DRAFT_325408</name>
</gene>
<evidence type="ECO:0000256" key="6">
    <source>
        <dbReference type="SAM" id="Phobius"/>
    </source>
</evidence>
<dbReference type="STRING" id="933852.A0A0C3BNZ0"/>
<evidence type="ECO:0008006" key="9">
    <source>
        <dbReference type="Google" id="ProtNLM"/>
    </source>
</evidence>
<dbReference type="InterPro" id="IPR024371">
    <property type="entry name" value="AcetylCoA_trans_1-like"/>
</dbReference>
<feature type="transmembrane region" description="Helical" evidence="6">
    <location>
        <begin position="113"/>
        <end position="135"/>
    </location>
</feature>
<dbReference type="GO" id="GO:0016020">
    <property type="term" value="C:membrane"/>
    <property type="evidence" value="ECO:0007669"/>
    <property type="project" value="UniProtKB-SubCell"/>
</dbReference>
<feature type="transmembrane region" description="Helical" evidence="6">
    <location>
        <begin position="439"/>
        <end position="460"/>
    </location>
</feature>
<feature type="region of interest" description="Disordered" evidence="5">
    <location>
        <begin position="1"/>
        <end position="108"/>
    </location>
</feature>
<dbReference type="AlphaFoldDB" id="A0A0C3BNZ0"/>
<dbReference type="InterPro" id="IPR036259">
    <property type="entry name" value="MFS_trans_sf"/>
</dbReference>
<feature type="transmembrane region" description="Helical" evidence="6">
    <location>
        <begin position="509"/>
        <end position="529"/>
    </location>
</feature>
<sequence length="550" mass="61431">MNLEVPVSASRNRFKNTPTTPLDTGYMNGTPRSAAGSTAHGQSSSLERLQAEARSPRSRSAADYPQDEREDTVEMSLLGNGGRADHDSHIVEEQEEEDKDRSKKPMSKKDKKAMTLLIILYLIQGVPLGLALGSVPFLLKEHLTYKQLAFISLSSYPYSLKLLWSPIVDALFLPKVGRRKSWIIPMQAIIGTMMLWISLNTSTMMEKPEGHLTELTITWTSLVFFAATQDIAVDGWALTLLSEESKAYASTAQTIGLNTGYFASYTVFLALNSETFSYDPTPHDDPDLKLSSVYKSMWKMIKLTHIQKIFLVHFVAKIAYQAHENVTSLKLVDKGLGKEDLAVAVLIDFPIQIIAGWYAGTWSRGEKPLRPWLNAYWARVFFAIVGMVMVYTFPGKPLSYGWFAIFILVTVTSSFAGTIQFVGVSAFHTRISDPSIGGTYMTMLNTFANMGGTWPGFFVLRGVDMFTVAHCEVKDKLTQSMLKVHECVSEVGKHECTTLKGQCVVERDGYYVVSCICIVVGVTIWLAFVRPTAMKLQVLPFSKWRVNQPR</sequence>
<reference evidence="8" key="2">
    <citation type="submission" date="2015-01" db="EMBL/GenBank/DDBJ databases">
        <title>Evolutionary Origins and Diversification of the Mycorrhizal Mutualists.</title>
        <authorList>
            <consortium name="DOE Joint Genome Institute"/>
            <consortium name="Mycorrhizal Genomics Consortium"/>
            <person name="Kohler A."/>
            <person name="Kuo A."/>
            <person name="Nagy L.G."/>
            <person name="Floudas D."/>
            <person name="Copeland A."/>
            <person name="Barry K.W."/>
            <person name="Cichocki N."/>
            <person name="Veneault-Fourrey C."/>
            <person name="LaButti K."/>
            <person name="Lindquist E.A."/>
            <person name="Lipzen A."/>
            <person name="Lundell T."/>
            <person name="Morin E."/>
            <person name="Murat C."/>
            <person name="Riley R."/>
            <person name="Ohm R."/>
            <person name="Sun H."/>
            <person name="Tunlid A."/>
            <person name="Henrissat B."/>
            <person name="Grigoriev I.V."/>
            <person name="Hibbett D.S."/>
            <person name="Martin F."/>
        </authorList>
    </citation>
    <scope>NUCLEOTIDE SEQUENCE [LARGE SCALE GENOMIC DNA]</scope>
    <source>
        <strain evidence="8">MAFF 305830</strain>
    </source>
</reference>
<dbReference type="HOGENOM" id="CLU_020502_2_0_1"/>
<protein>
    <recommendedName>
        <fullName evidence="9">Major facilitator superfamily (MFS) profile domain-containing protein</fullName>
    </recommendedName>
</protein>
<dbReference type="OrthoDB" id="6415790at2759"/>
<feature type="compositionally biased region" description="Polar residues" evidence="5">
    <location>
        <begin position="35"/>
        <end position="47"/>
    </location>
</feature>
<proteinExistence type="predicted"/>
<dbReference type="GO" id="GO:0035348">
    <property type="term" value="P:acetyl-CoA transmembrane transport"/>
    <property type="evidence" value="ECO:0007669"/>
    <property type="project" value="InterPro"/>
</dbReference>
<keyword evidence="2 6" id="KW-0812">Transmembrane</keyword>
<evidence type="ECO:0000313" key="8">
    <source>
        <dbReference type="Proteomes" id="UP000054097"/>
    </source>
</evidence>
<dbReference type="Proteomes" id="UP000054097">
    <property type="component" value="Unassembled WGS sequence"/>
</dbReference>
<reference evidence="7 8" key="1">
    <citation type="submission" date="2014-04" db="EMBL/GenBank/DDBJ databases">
        <authorList>
            <consortium name="DOE Joint Genome Institute"/>
            <person name="Kuo A."/>
            <person name="Zuccaro A."/>
            <person name="Kohler A."/>
            <person name="Nagy L.G."/>
            <person name="Floudas D."/>
            <person name="Copeland A."/>
            <person name="Barry K.W."/>
            <person name="Cichocki N."/>
            <person name="Veneault-Fourrey C."/>
            <person name="LaButti K."/>
            <person name="Lindquist E.A."/>
            <person name="Lipzen A."/>
            <person name="Lundell T."/>
            <person name="Morin E."/>
            <person name="Murat C."/>
            <person name="Sun H."/>
            <person name="Tunlid A."/>
            <person name="Henrissat B."/>
            <person name="Grigoriev I.V."/>
            <person name="Hibbett D.S."/>
            <person name="Martin F."/>
            <person name="Nordberg H.P."/>
            <person name="Cantor M.N."/>
            <person name="Hua S.X."/>
        </authorList>
    </citation>
    <scope>NUCLEOTIDE SEQUENCE [LARGE SCALE GENOMIC DNA]</scope>
    <source>
        <strain evidence="7 8">MAFF 305830</strain>
    </source>
</reference>
<feature type="compositionally biased region" description="Polar residues" evidence="5">
    <location>
        <begin position="9"/>
        <end position="22"/>
    </location>
</feature>
<feature type="transmembrane region" description="Helical" evidence="6">
    <location>
        <begin position="342"/>
        <end position="360"/>
    </location>
</feature>
<feature type="transmembrane region" description="Helical" evidence="6">
    <location>
        <begin position="372"/>
        <end position="394"/>
    </location>
</feature>
<feature type="transmembrane region" description="Helical" evidence="6">
    <location>
        <begin position="400"/>
        <end position="427"/>
    </location>
</feature>
<keyword evidence="8" id="KW-1185">Reference proteome</keyword>
<evidence type="ECO:0000313" key="7">
    <source>
        <dbReference type="EMBL" id="KIM33814.1"/>
    </source>
</evidence>
<dbReference type="GO" id="GO:0008521">
    <property type="term" value="F:acetyl-CoA transmembrane transporter activity"/>
    <property type="evidence" value="ECO:0007669"/>
    <property type="project" value="InterPro"/>
</dbReference>
<evidence type="ECO:0000256" key="4">
    <source>
        <dbReference type="ARBA" id="ARBA00023136"/>
    </source>
</evidence>
<evidence type="ECO:0000256" key="5">
    <source>
        <dbReference type="SAM" id="MobiDB-lite"/>
    </source>
</evidence>
<keyword evidence="3 6" id="KW-1133">Transmembrane helix</keyword>
<accession>A0A0C3BNZ0</accession>
<organism evidence="7 8">
    <name type="scientific">Serendipita vermifera MAFF 305830</name>
    <dbReference type="NCBI Taxonomy" id="933852"/>
    <lineage>
        <taxon>Eukaryota</taxon>
        <taxon>Fungi</taxon>
        <taxon>Dikarya</taxon>
        <taxon>Basidiomycota</taxon>
        <taxon>Agaricomycotina</taxon>
        <taxon>Agaricomycetes</taxon>
        <taxon>Sebacinales</taxon>
        <taxon>Serendipitaceae</taxon>
        <taxon>Serendipita</taxon>
    </lineage>
</organism>
<dbReference type="PANTHER" id="PTHR12778:SF9">
    <property type="entry name" value="ACETYL-COENZYME A TRANSPORTER 1"/>
    <property type="match status" value="1"/>
</dbReference>